<evidence type="ECO:0000256" key="2">
    <source>
        <dbReference type="ARBA" id="ARBA00022670"/>
    </source>
</evidence>
<dbReference type="Pfam" id="PF00566">
    <property type="entry name" value="RabGAP-TBC"/>
    <property type="match status" value="1"/>
</dbReference>
<dbReference type="EMBL" id="JARKNE010000011">
    <property type="protein sequence ID" value="KAK5784649.1"/>
    <property type="molecule type" value="Genomic_DNA"/>
</dbReference>
<evidence type="ECO:0000256" key="4">
    <source>
        <dbReference type="ARBA" id="ARBA00022801"/>
    </source>
</evidence>
<keyword evidence="9" id="KW-1185">Reference proteome</keyword>
<keyword evidence="5" id="KW-0325">Glycoprotein</keyword>
<keyword evidence="2" id="KW-0645">Protease</keyword>
<evidence type="ECO:0000256" key="5">
    <source>
        <dbReference type="ARBA" id="ARBA00023180"/>
    </source>
</evidence>
<reference evidence="8 9" key="1">
    <citation type="submission" date="2023-03" db="EMBL/GenBank/DDBJ databases">
        <title>WGS of Gossypium arboreum.</title>
        <authorList>
            <person name="Yu D."/>
        </authorList>
    </citation>
    <scope>NUCLEOTIDE SEQUENCE [LARGE SCALE GENOMIC DNA]</scope>
    <source>
        <tissue evidence="8">Leaf</tissue>
    </source>
</reference>
<comment type="similarity">
    <text evidence="1">Belongs to the peptidase S28 family.</text>
</comment>
<dbReference type="Gene3D" id="3.40.50.1820">
    <property type="entry name" value="alpha/beta hydrolase"/>
    <property type="match status" value="2"/>
</dbReference>
<evidence type="ECO:0000313" key="9">
    <source>
        <dbReference type="Proteomes" id="UP001358586"/>
    </source>
</evidence>
<feature type="domain" description="Rab-GAP TBC" evidence="7">
    <location>
        <begin position="33"/>
        <end position="83"/>
    </location>
</feature>
<dbReference type="InterPro" id="IPR000195">
    <property type="entry name" value="Rab-GAP-TBC_dom"/>
</dbReference>
<dbReference type="PANTHER" id="PTHR11010:SF11">
    <property type="entry name" value="THYMUS-SPECIFIC SERINE PROTEASE"/>
    <property type="match status" value="1"/>
</dbReference>
<gene>
    <name evidence="8" type="ORF">PVK06_039175</name>
</gene>
<feature type="transmembrane region" description="Helical" evidence="6">
    <location>
        <begin position="165"/>
        <end position="184"/>
    </location>
</feature>
<dbReference type="InterPro" id="IPR029058">
    <property type="entry name" value="AB_hydrolase_fold"/>
</dbReference>
<keyword evidence="6" id="KW-0472">Membrane</keyword>
<dbReference type="Gene3D" id="1.10.8.270">
    <property type="entry name" value="putative rabgap domain of human tbc1 domain family member 14 like domains"/>
    <property type="match status" value="1"/>
</dbReference>
<feature type="transmembrane region" description="Helical" evidence="6">
    <location>
        <begin position="85"/>
        <end position="105"/>
    </location>
</feature>
<evidence type="ECO:0000256" key="6">
    <source>
        <dbReference type="SAM" id="Phobius"/>
    </source>
</evidence>
<dbReference type="InterPro" id="IPR035969">
    <property type="entry name" value="Rab-GAP_TBC_sf"/>
</dbReference>
<organism evidence="8 9">
    <name type="scientific">Gossypium arboreum</name>
    <name type="common">Tree cotton</name>
    <name type="synonym">Gossypium nanking</name>
    <dbReference type="NCBI Taxonomy" id="29729"/>
    <lineage>
        <taxon>Eukaryota</taxon>
        <taxon>Viridiplantae</taxon>
        <taxon>Streptophyta</taxon>
        <taxon>Embryophyta</taxon>
        <taxon>Tracheophyta</taxon>
        <taxon>Spermatophyta</taxon>
        <taxon>Magnoliopsida</taxon>
        <taxon>eudicotyledons</taxon>
        <taxon>Gunneridae</taxon>
        <taxon>Pentapetalae</taxon>
        <taxon>rosids</taxon>
        <taxon>malvids</taxon>
        <taxon>Malvales</taxon>
        <taxon>Malvaceae</taxon>
        <taxon>Malvoideae</taxon>
        <taxon>Gossypium</taxon>
    </lineage>
</organism>
<dbReference type="SUPFAM" id="SSF53474">
    <property type="entry name" value="alpha/beta-Hydrolases"/>
    <property type="match status" value="1"/>
</dbReference>
<evidence type="ECO:0000313" key="8">
    <source>
        <dbReference type="EMBL" id="KAK5784649.1"/>
    </source>
</evidence>
<comment type="caution">
    <text evidence="8">The sequence shown here is derived from an EMBL/GenBank/DDBJ whole genome shotgun (WGS) entry which is preliminary data.</text>
</comment>
<dbReference type="Proteomes" id="UP001358586">
    <property type="component" value="Chromosome 11"/>
</dbReference>
<dbReference type="SUPFAM" id="SSF47923">
    <property type="entry name" value="Ypt/Rab-GAP domain of gyp1p"/>
    <property type="match status" value="1"/>
</dbReference>
<name>A0ABR0N4X7_GOSAR</name>
<proteinExistence type="inferred from homology"/>
<dbReference type="InterPro" id="IPR008758">
    <property type="entry name" value="Peptidase_S28"/>
</dbReference>
<keyword evidence="6" id="KW-1133">Transmembrane helix</keyword>
<evidence type="ECO:0000259" key="7">
    <source>
        <dbReference type="Pfam" id="PF00566"/>
    </source>
</evidence>
<evidence type="ECO:0000256" key="1">
    <source>
        <dbReference type="ARBA" id="ARBA00011079"/>
    </source>
</evidence>
<sequence>MTGSADELNRGYFDDMSELKQHGGKVLTEMAHGMSDLLSPILFVMEDESKSFWCFVALMERLGPNFNRDQNSMHSQLFALSKLKWLIYFWLAWSSLVLTLKACWLNRMNKFIVLRDLNFVAENLGLSFSKSTKRTTLAPKNLRHKQPHQFLKVGLAMGMMRLSKCLVSLLFLVALSGFTHGFVMSPHTLLNRLSQNSNYYLTTEEHWFDQTLDHYSPYDHRQFKQRYYEFLDYFQVPDGPIFLKICGESSCNGISNDYLGVLAKKFGAAVVSLEHRYYGKSSPFKSHTTENLKYLSSKQALFDLAVFRQWYQESLNLKRNKTGAENSWFVFGISYSGALSAWFRLKFPHLTCGSLASSGVVLAVYNYTDFDKQVGESAGPECKAVLQEITELVDRSLESNRKELKKQFGAAELEIDGDFLYFLADAAVIAFQYGNPDALCTPLVEAKKAGEDLVAAYAKYVKDFYVGTFGVSVETYNQNHLKNTAVNEGNSDRLWWFQVCTEVAYFQVAPSNDSIRSSKINTKYHLDLCKNVFGEGIYPEVDMTNIYYGGTKIAGSKIVFTNGSQDPWRHASKQTSSPDMPSYIITCHNCGHGTDMRGCPQSPLSIEGNAENCSAPDAVNKVRQKMIEHIDLWLSECKGTGRSSL</sequence>
<dbReference type="PANTHER" id="PTHR11010">
    <property type="entry name" value="PROTEASE S28 PRO-X CARBOXYPEPTIDASE-RELATED"/>
    <property type="match status" value="1"/>
</dbReference>
<accession>A0ABR0N4X7</accession>
<protein>
    <recommendedName>
        <fullName evidence="7">Rab-GAP TBC domain-containing protein</fullName>
    </recommendedName>
</protein>
<dbReference type="Pfam" id="PF05577">
    <property type="entry name" value="Peptidase_S28"/>
    <property type="match status" value="1"/>
</dbReference>
<keyword evidence="6" id="KW-0812">Transmembrane</keyword>
<keyword evidence="4" id="KW-0378">Hydrolase</keyword>
<keyword evidence="3" id="KW-0732">Signal</keyword>
<evidence type="ECO:0000256" key="3">
    <source>
        <dbReference type="ARBA" id="ARBA00022729"/>
    </source>
</evidence>